<dbReference type="AlphaFoldDB" id="A0A660SA40"/>
<name>A0A660SA40_UNCT6</name>
<protein>
    <recommendedName>
        <fullName evidence="1">Uncharacterized protein TP-0789 domain-containing protein</fullName>
    </recommendedName>
</protein>
<dbReference type="EMBL" id="QNBC01000014">
    <property type="protein sequence ID" value="RKX67658.1"/>
    <property type="molecule type" value="Genomic_DNA"/>
</dbReference>
<gene>
    <name evidence="2" type="ORF">DRP44_01915</name>
</gene>
<dbReference type="CDD" id="cd16329">
    <property type="entry name" value="LolA_like"/>
    <property type="match status" value="1"/>
</dbReference>
<evidence type="ECO:0000313" key="2">
    <source>
        <dbReference type="EMBL" id="RKX67658.1"/>
    </source>
</evidence>
<dbReference type="InterPro" id="IPR029046">
    <property type="entry name" value="LolA/LolB/LppX"/>
</dbReference>
<proteinExistence type="predicted"/>
<reference evidence="2 3" key="1">
    <citation type="submission" date="2018-06" db="EMBL/GenBank/DDBJ databases">
        <title>Extensive metabolic versatility and redundancy in microbially diverse, dynamic hydrothermal sediments.</title>
        <authorList>
            <person name="Dombrowski N."/>
            <person name="Teske A."/>
            <person name="Baker B.J."/>
        </authorList>
    </citation>
    <scope>NUCLEOTIDE SEQUENCE [LARGE SCALE GENOMIC DNA]</scope>
    <source>
        <strain evidence="2">B35_G9</strain>
    </source>
</reference>
<feature type="domain" description="Uncharacterized protein TP-0789" evidence="1">
    <location>
        <begin position="59"/>
        <end position="233"/>
    </location>
</feature>
<evidence type="ECO:0000313" key="3">
    <source>
        <dbReference type="Proteomes" id="UP000282321"/>
    </source>
</evidence>
<dbReference type="InterPro" id="IPR033399">
    <property type="entry name" value="TP_0789-like"/>
</dbReference>
<dbReference type="Pfam" id="PF17131">
    <property type="entry name" value="LolA_like"/>
    <property type="match status" value="1"/>
</dbReference>
<evidence type="ECO:0000259" key="1">
    <source>
        <dbReference type="Pfam" id="PF17131"/>
    </source>
</evidence>
<dbReference type="Proteomes" id="UP000282321">
    <property type="component" value="Unassembled WGS sequence"/>
</dbReference>
<organism evidence="2 3">
    <name type="scientific">candidate division TA06 bacterium</name>
    <dbReference type="NCBI Taxonomy" id="2250710"/>
    <lineage>
        <taxon>Bacteria</taxon>
        <taxon>Bacteria division TA06</taxon>
    </lineage>
</organism>
<sequence length="235" mass="27065">MIELILVAIIALSPMELLTKVDSVSTFPQSSGIMEQTITTTTGHKRTFKLKYFSADNGDKQLMNFIYPEAVKGVKFLLVGNNVWVYFPETGRIRRLSSRAKKQKMMGSDFTYEDMELSNLKDKFTPSDLKEDKNYYYLKLTPKKDSHISYSKLTLIIDKKTFIPIKIDFYHNNEKSPLKTLIQENIKVIDGISTPMKTIMIDNKTESKSSFITDSISYKIKIDPSVFRPDNLKED</sequence>
<dbReference type="Gene3D" id="2.50.20.10">
    <property type="entry name" value="Lipoprotein localisation LolA/LolB/LppX"/>
    <property type="match status" value="1"/>
</dbReference>
<comment type="caution">
    <text evidence="2">The sequence shown here is derived from an EMBL/GenBank/DDBJ whole genome shotgun (WGS) entry which is preliminary data.</text>
</comment>
<accession>A0A660SA40</accession>
<dbReference type="SUPFAM" id="SSF89392">
    <property type="entry name" value="Prokaryotic lipoproteins and lipoprotein localization factors"/>
    <property type="match status" value="1"/>
</dbReference>